<evidence type="ECO:0000313" key="5">
    <source>
        <dbReference type="Proteomes" id="UP000288812"/>
    </source>
</evidence>
<evidence type="ECO:0000256" key="2">
    <source>
        <dbReference type="ARBA" id="ARBA00022448"/>
    </source>
</evidence>
<comment type="caution">
    <text evidence="4">The sequence shown here is derived from an EMBL/GenBank/DDBJ whole genome shotgun (WGS) entry which is preliminary data.</text>
</comment>
<organism evidence="4 5">
    <name type="scientific">Anaerosphaera multitolerans</name>
    <dbReference type="NCBI Taxonomy" id="2487351"/>
    <lineage>
        <taxon>Bacteria</taxon>
        <taxon>Bacillati</taxon>
        <taxon>Bacillota</taxon>
        <taxon>Tissierellia</taxon>
        <taxon>Tissierellales</taxon>
        <taxon>Peptoniphilaceae</taxon>
        <taxon>Anaerosphaera</taxon>
    </lineage>
</organism>
<accession>A0A437SA40</accession>
<dbReference type="OrthoDB" id="46791at2"/>
<dbReference type="RefSeq" id="WP_127722626.1">
    <property type="nucleotide sequence ID" value="NZ_RLIH01000001.1"/>
</dbReference>
<comment type="similarity">
    <text evidence="1">Belongs to the V-ATPase F subunit family.</text>
</comment>
<gene>
    <name evidence="4" type="ORF">EF514_00230</name>
</gene>
<dbReference type="Gene3D" id="3.40.50.10580">
    <property type="entry name" value="ATPase, V1 complex, subunit F"/>
    <property type="match status" value="1"/>
</dbReference>
<evidence type="ECO:0000313" key="4">
    <source>
        <dbReference type="EMBL" id="RVU55677.1"/>
    </source>
</evidence>
<reference evidence="4 5" key="1">
    <citation type="submission" date="2018-11" db="EMBL/GenBank/DDBJ databases">
        <title>Genome sequencing and assembly of Anaerosphaera sp. nov., GS7-6-2.</title>
        <authorList>
            <person name="Rettenmaier R."/>
            <person name="Liebl W."/>
            <person name="Zverlov V."/>
        </authorList>
    </citation>
    <scope>NUCLEOTIDE SEQUENCE [LARGE SCALE GENOMIC DNA]</scope>
    <source>
        <strain evidence="4 5">GS7-6-2</strain>
    </source>
</reference>
<protein>
    <submittedName>
        <fullName evidence="4">V-type ATP synthase subunit F</fullName>
    </submittedName>
</protein>
<keyword evidence="2" id="KW-0813">Transport</keyword>
<dbReference type="AlphaFoldDB" id="A0A437SA40"/>
<proteinExistence type="inferred from homology"/>
<dbReference type="Proteomes" id="UP000288812">
    <property type="component" value="Unassembled WGS sequence"/>
</dbReference>
<keyword evidence="5" id="KW-1185">Reference proteome</keyword>
<dbReference type="InterPro" id="IPR036906">
    <property type="entry name" value="ATPase_V1_fsu_sf"/>
</dbReference>
<dbReference type="InterPro" id="IPR008218">
    <property type="entry name" value="ATPase_V1-cplx_f_g_su"/>
</dbReference>
<dbReference type="EMBL" id="RLIH01000001">
    <property type="protein sequence ID" value="RVU55677.1"/>
    <property type="molecule type" value="Genomic_DNA"/>
</dbReference>
<name>A0A437SA40_9FIRM</name>
<dbReference type="GO" id="GO:0046961">
    <property type="term" value="F:proton-transporting ATPase activity, rotational mechanism"/>
    <property type="evidence" value="ECO:0007669"/>
    <property type="project" value="InterPro"/>
</dbReference>
<dbReference type="Pfam" id="PF01990">
    <property type="entry name" value="ATP-synt_F"/>
    <property type="match status" value="1"/>
</dbReference>
<keyword evidence="3" id="KW-0406">Ion transport</keyword>
<evidence type="ECO:0000256" key="3">
    <source>
        <dbReference type="ARBA" id="ARBA00023065"/>
    </source>
</evidence>
<sequence length="102" mass="11695">MKSLVISRNMDVLAGLRLSGIEGIYCKNKEVLKENFKKYKNSENIGIIILTEDDFKEIERDVIEVKLSRKLPLVVAVPDRSGLKDRDLIMRYIKESVGIKVD</sequence>
<evidence type="ECO:0000256" key="1">
    <source>
        <dbReference type="ARBA" id="ARBA00010148"/>
    </source>
</evidence>
<dbReference type="SUPFAM" id="SSF159468">
    <property type="entry name" value="AtpF-like"/>
    <property type="match status" value="1"/>
</dbReference>